<organism evidence="1 2">
    <name type="scientific">Apiosordaria backusii</name>
    <dbReference type="NCBI Taxonomy" id="314023"/>
    <lineage>
        <taxon>Eukaryota</taxon>
        <taxon>Fungi</taxon>
        <taxon>Dikarya</taxon>
        <taxon>Ascomycota</taxon>
        <taxon>Pezizomycotina</taxon>
        <taxon>Sordariomycetes</taxon>
        <taxon>Sordariomycetidae</taxon>
        <taxon>Sordariales</taxon>
        <taxon>Lasiosphaeriaceae</taxon>
        <taxon>Apiosordaria</taxon>
    </lineage>
</organism>
<name>A0AA40ESZ6_9PEZI</name>
<proteinExistence type="predicted"/>
<evidence type="ECO:0000313" key="1">
    <source>
        <dbReference type="EMBL" id="KAK0745023.1"/>
    </source>
</evidence>
<protein>
    <submittedName>
        <fullName evidence="1">Uncharacterized protein</fullName>
    </submittedName>
</protein>
<sequence length="121" mass="14256">MPPVVLVWWQILHQVDYRLAQPHKFSWKFKHEVEEIEIIVRKNQGISVQLEGFIFSCLQMLQQTCLGTQRALVVFLPTTEAHTEAVMILKYMFANRLNTYREQVDITGMRYFRAARNALDA</sequence>
<comment type="caution">
    <text evidence="1">The sequence shown here is derived from an EMBL/GenBank/DDBJ whole genome shotgun (WGS) entry which is preliminary data.</text>
</comment>
<reference evidence="1" key="1">
    <citation type="submission" date="2023-06" db="EMBL/GenBank/DDBJ databases">
        <title>Genome-scale phylogeny and comparative genomics of the fungal order Sordariales.</title>
        <authorList>
            <consortium name="Lawrence Berkeley National Laboratory"/>
            <person name="Hensen N."/>
            <person name="Bonometti L."/>
            <person name="Westerberg I."/>
            <person name="Brannstrom I.O."/>
            <person name="Guillou S."/>
            <person name="Cros-Aarteil S."/>
            <person name="Calhoun S."/>
            <person name="Haridas S."/>
            <person name="Kuo A."/>
            <person name="Mondo S."/>
            <person name="Pangilinan J."/>
            <person name="Riley R."/>
            <person name="Labutti K."/>
            <person name="Andreopoulos B."/>
            <person name="Lipzen A."/>
            <person name="Chen C."/>
            <person name="Yanf M."/>
            <person name="Daum C."/>
            <person name="Ng V."/>
            <person name="Clum A."/>
            <person name="Steindorff A."/>
            <person name="Ohm R."/>
            <person name="Martin F."/>
            <person name="Silar P."/>
            <person name="Natvig D."/>
            <person name="Lalanne C."/>
            <person name="Gautier V."/>
            <person name="Ament-Velasquez S.L."/>
            <person name="Kruys A."/>
            <person name="Hutchinson M.I."/>
            <person name="Powell A.J."/>
            <person name="Barry K."/>
            <person name="Miller A.N."/>
            <person name="Grigoriev I.V."/>
            <person name="Debuchy R."/>
            <person name="Gladieux P."/>
            <person name="Thoren M.H."/>
            <person name="Johannesson H."/>
        </authorList>
    </citation>
    <scope>NUCLEOTIDE SEQUENCE</scope>
    <source>
        <strain evidence="1">CBS 540.89</strain>
    </source>
</reference>
<dbReference type="EMBL" id="JAUKTV010000002">
    <property type="protein sequence ID" value="KAK0745023.1"/>
    <property type="molecule type" value="Genomic_DNA"/>
</dbReference>
<gene>
    <name evidence="1" type="ORF">B0T21DRAFT_358847</name>
</gene>
<evidence type="ECO:0000313" key="2">
    <source>
        <dbReference type="Proteomes" id="UP001172159"/>
    </source>
</evidence>
<dbReference type="Proteomes" id="UP001172159">
    <property type="component" value="Unassembled WGS sequence"/>
</dbReference>
<keyword evidence="2" id="KW-1185">Reference proteome</keyword>
<dbReference type="AlphaFoldDB" id="A0AA40ESZ6"/>
<accession>A0AA40ESZ6</accession>